<accession>A0ABV2ZAN5</accession>
<protein>
    <submittedName>
        <fullName evidence="2">Uncharacterized protein</fullName>
    </submittedName>
</protein>
<comment type="caution">
    <text evidence="2">The sequence shown here is derived from an EMBL/GenBank/DDBJ whole genome shotgun (WGS) entry which is preliminary data.</text>
</comment>
<name>A0ABV2ZAN5_9ACTN</name>
<evidence type="ECO:0000256" key="1">
    <source>
        <dbReference type="SAM" id="MobiDB-lite"/>
    </source>
</evidence>
<evidence type="ECO:0000313" key="3">
    <source>
        <dbReference type="Proteomes" id="UP001550739"/>
    </source>
</evidence>
<dbReference type="EMBL" id="JBEZVE010000002">
    <property type="protein sequence ID" value="MEU3779599.1"/>
    <property type="molecule type" value="Genomic_DNA"/>
</dbReference>
<gene>
    <name evidence="2" type="ORF">AB0E89_03220</name>
</gene>
<reference evidence="2 3" key="1">
    <citation type="submission" date="2024-06" db="EMBL/GenBank/DDBJ databases">
        <title>The Natural Products Discovery Center: Release of the First 8490 Sequenced Strains for Exploring Actinobacteria Biosynthetic Diversity.</title>
        <authorList>
            <person name="Kalkreuter E."/>
            <person name="Kautsar S.A."/>
            <person name="Yang D."/>
            <person name="Bader C.D."/>
            <person name="Teijaro C.N."/>
            <person name="Fluegel L."/>
            <person name="Davis C.M."/>
            <person name="Simpson J.R."/>
            <person name="Lauterbach L."/>
            <person name="Steele A.D."/>
            <person name="Gui C."/>
            <person name="Meng S."/>
            <person name="Li G."/>
            <person name="Viehrig K."/>
            <person name="Ye F."/>
            <person name="Su P."/>
            <person name="Kiefer A.F."/>
            <person name="Nichols A."/>
            <person name="Cepeda A.J."/>
            <person name="Yan W."/>
            <person name="Fan B."/>
            <person name="Jiang Y."/>
            <person name="Adhikari A."/>
            <person name="Zheng C.-J."/>
            <person name="Schuster L."/>
            <person name="Cowan T.M."/>
            <person name="Smanski M.J."/>
            <person name="Chevrette M.G."/>
            <person name="De Carvalho L.P.S."/>
            <person name="Shen B."/>
        </authorList>
    </citation>
    <scope>NUCLEOTIDE SEQUENCE [LARGE SCALE GENOMIC DNA]</scope>
    <source>
        <strain evidence="2 3">NPDC033843</strain>
    </source>
</reference>
<organism evidence="2 3">
    <name type="scientific">Streptomyces sp. 900129855</name>
    <dbReference type="NCBI Taxonomy" id="3155129"/>
    <lineage>
        <taxon>Bacteria</taxon>
        <taxon>Bacillati</taxon>
        <taxon>Actinomycetota</taxon>
        <taxon>Actinomycetes</taxon>
        <taxon>Kitasatosporales</taxon>
        <taxon>Streptomycetaceae</taxon>
        <taxon>Streptomyces</taxon>
    </lineage>
</organism>
<proteinExistence type="predicted"/>
<dbReference type="Proteomes" id="UP001550739">
    <property type="component" value="Unassembled WGS sequence"/>
</dbReference>
<sequence>MSAQEERAARAALRLPPALYDHALHLVHESPDGLPSGRGFDLPDVPDSPAPSGEDKAPLSRPEAAAVIAEALHPLPDDPAALHRRFAELGVWSCHRYLIRSTVADLPLPADQHAAARTLARGLTRTGTTVPAVIVGLALLTRLGEPEDVPYLSTLGLLRALNGPAVQALDTLDRRSAAVVDLVVSTRRAELRSLVRALAARDGQAVRRELVAFPAEPRLLGPATARRVAEAALLPDLLAEHPADTALLARAGRLLVRMASARDEAAELLAYRDATGVYETVVSRAGLLPPTLQHHAMLLSLALGLSSGTGALLDWPTGSGRRETLLASLGRLLAEPSWTRPTDLDTHATHDTHDALDTGAAARRLWAGWIRRTGRRPFSRPAGGRLRIEVVAGDPVDREPVETRILLDGRPLVPAVFPHGPAHSPERLLDDGLLRAGPEPRRVQLAEASCTEGCCGALHVTIRRDGDQVVWQDWERPALPDTRGPAPELPARRFDAAAYDAEIARAEADREWSWPARTVARLIKAGLAARPELLARWDARPGWIGSGFLDPDTAVVTFWYAPGLGAGEADGDALQFRWVVPDDGAPPEEQAAAALRRLAEEDPRTYARFCGGTRERAEQLGYPWPPEDG</sequence>
<dbReference type="RefSeq" id="WP_361700561.1">
    <property type="nucleotide sequence ID" value="NZ_JBEZVE010000002.1"/>
</dbReference>
<feature type="region of interest" description="Disordered" evidence="1">
    <location>
        <begin position="30"/>
        <end position="61"/>
    </location>
</feature>
<keyword evidence="3" id="KW-1185">Reference proteome</keyword>
<evidence type="ECO:0000313" key="2">
    <source>
        <dbReference type="EMBL" id="MEU3779599.1"/>
    </source>
</evidence>